<keyword evidence="2" id="KW-0378">Hydrolase</keyword>
<dbReference type="Proteomes" id="UP000597444">
    <property type="component" value="Unassembled WGS sequence"/>
</dbReference>
<name>A0A8J3N575_9CHLR</name>
<dbReference type="SUPFAM" id="SSF56219">
    <property type="entry name" value="DNase I-like"/>
    <property type="match status" value="1"/>
</dbReference>
<evidence type="ECO:0000313" key="3">
    <source>
        <dbReference type="Proteomes" id="UP000597444"/>
    </source>
</evidence>
<dbReference type="Pfam" id="PF03372">
    <property type="entry name" value="Exo_endo_phos"/>
    <property type="match status" value="1"/>
</dbReference>
<sequence length="228" mass="26465">MRIISWNCNMGFEKKRDVVMGLHPDILVLQECSEKDIARTDAPFKYWVGSNPHKGMAMIGFANYTYALDRSYTEEWPWFLPVRVEEVPLHILGLWACVKDQRLRYVRVTHQAIEHYAQFLSVSHMIVIGDFNSNAIWDRLYREHSHSALVAKLADLGLVSAYHTLRGEKQGQEATPTQFMYRHLAQPYHLDYAFISHMLSRSCGLHIGEPDKWLHTSDHMPLLLTLSL</sequence>
<dbReference type="GO" id="GO:0004519">
    <property type="term" value="F:endonuclease activity"/>
    <property type="evidence" value="ECO:0007669"/>
    <property type="project" value="UniProtKB-KW"/>
</dbReference>
<proteinExistence type="predicted"/>
<accession>A0A8J3N575</accession>
<gene>
    <name evidence="2" type="ORF">KSF_088470</name>
</gene>
<dbReference type="EMBL" id="BNJK01000002">
    <property type="protein sequence ID" value="GHO98799.1"/>
    <property type="molecule type" value="Genomic_DNA"/>
</dbReference>
<comment type="caution">
    <text evidence="2">The sequence shown here is derived from an EMBL/GenBank/DDBJ whole genome shotgun (WGS) entry which is preliminary data.</text>
</comment>
<evidence type="ECO:0000313" key="2">
    <source>
        <dbReference type="EMBL" id="GHO98799.1"/>
    </source>
</evidence>
<dbReference type="InterPro" id="IPR005135">
    <property type="entry name" value="Endo/exonuclease/phosphatase"/>
</dbReference>
<dbReference type="AlphaFoldDB" id="A0A8J3N575"/>
<keyword evidence="2" id="KW-0255">Endonuclease</keyword>
<reference evidence="2" key="1">
    <citation type="submission" date="2020-10" db="EMBL/GenBank/DDBJ databases">
        <title>Taxonomic study of unclassified bacteria belonging to the class Ktedonobacteria.</title>
        <authorList>
            <person name="Yabe S."/>
            <person name="Wang C.M."/>
            <person name="Zheng Y."/>
            <person name="Sakai Y."/>
            <person name="Cavaletti L."/>
            <person name="Monciardini P."/>
            <person name="Donadio S."/>
        </authorList>
    </citation>
    <scope>NUCLEOTIDE SEQUENCE</scope>
    <source>
        <strain evidence="2">ID150040</strain>
    </source>
</reference>
<protein>
    <submittedName>
        <fullName evidence="2">Endonuclease/exonuclease/phosphatase family protein</fullName>
    </submittedName>
</protein>
<keyword evidence="3" id="KW-1185">Reference proteome</keyword>
<dbReference type="Gene3D" id="3.60.10.10">
    <property type="entry name" value="Endonuclease/exonuclease/phosphatase"/>
    <property type="match status" value="1"/>
</dbReference>
<dbReference type="InterPro" id="IPR036691">
    <property type="entry name" value="Endo/exonu/phosph_ase_sf"/>
</dbReference>
<dbReference type="RefSeq" id="WP_373324683.1">
    <property type="nucleotide sequence ID" value="NZ_BNJK01000002.1"/>
</dbReference>
<organism evidence="2 3">
    <name type="scientific">Reticulibacter mediterranei</name>
    <dbReference type="NCBI Taxonomy" id="2778369"/>
    <lineage>
        <taxon>Bacteria</taxon>
        <taxon>Bacillati</taxon>
        <taxon>Chloroflexota</taxon>
        <taxon>Ktedonobacteria</taxon>
        <taxon>Ktedonobacterales</taxon>
        <taxon>Reticulibacteraceae</taxon>
        <taxon>Reticulibacter</taxon>
    </lineage>
</organism>
<evidence type="ECO:0000259" key="1">
    <source>
        <dbReference type="Pfam" id="PF03372"/>
    </source>
</evidence>
<feature type="domain" description="Endonuclease/exonuclease/phosphatase" evidence="1">
    <location>
        <begin position="4"/>
        <end position="219"/>
    </location>
</feature>
<keyword evidence="2" id="KW-0540">Nuclease</keyword>